<name>A0ABP7LRC6_9ACTN</name>
<protein>
    <recommendedName>
        <fullName evidence="1">Tc1-like transposase DDE domain-containing protein</fullName>
    </recommendedName>
</protein>
<evidence type="ECO:0000259" key="1">
    <source>
        <dbReference type="Pfam" id="PF13358"/>
    </source>
</evidence>
<comment type="caution">
    <text evidence="2">The sequence shown here is derived from an EMBL/GenBank/DDBJ whole genome shotgun (WGS) entry which is preliminary data.</text>
</comment>
<sequence>MARHKKKAADLGAWLCFEDEAGQGLRPPKGRTWGRRGRTPLVKVTAAGTKRVSMAALICTKAGHRPRLIYRIHLDRGPAKDRRKGFAETDYAHLLDAAHQQLGGPVVLVWDNLNTHVSRTMRRLIDARLWLTVYQLPPYAPEFNPVEGVWSHLKRSLANLTKHSLDELTVLVKTRLKQMQYRPGLIDGLIAKTGLNLQPPHPQALKISRGR</sequence>
<dbReference type="Proteomes" id="UP001501563">
    <property type="component" value="Unassembled WGS sequence"/>
</dbReference>
<dbReference type="EMBL" id="BAAAZA010000068">
    <property type="protein sequence ID" value="GAA3907156.1"/>
    <property type="molecule type" value="Genomic_DNA"/>
</dbReference>
<proteinExistence type="predicted"/>
<dbReference type="Pfam" id="PF13358">
    <property type="entry name" value="DDE_3"/>
    <property type="match status" value="1"/>
</dbReference>
<gene>
    <name evidence="2" type="ORF">GCM10022207_90760</name>
</gene>
<keyword evidence="3" id="KW-1185">Reference proteome</keyword>
<dbReference type="Gene3D" id="3.30.420.10">
    <property type="entry name" value="Ribonuclease H-like superfamily/Ribonuclease H"/>
    <property type="match status" value="1"/>
</dbReference>
<organism evidence="2 3">
    <name type="scientific">Streptomyces lannensis</name>
    <dbReference type="NCBI Taxonomy" id="766498"/>
    <lineage>
        <taxon>Bacteria</taxon>
        <taxon>Bacillati</taxon>
        <taxon>Actinomycetota</taxon>
        <taxon>Actinomycetes</taxon>
        <taxon>Kitasatosporales</taxon>
        <taxon>Streptomycetaceae</taxon>
        <taxon>Streptomyces</taxon>
    </lineage>
</organism>
<evidence type="ECO:0000313" key="3">
    <source>
        <dbReference type="Proteomes" id="UP001501563"/>
    </source>
</evidence>
<dbReference type="InterPro" id="IPR036397">
    <property type="entry name" value="RNaseH_sf"/>
</dbReference>
<dbReference type="InterPro" id="IPR038717">
    <property type="entry name" value="Tc1-like_DDE_dom"/>
</dbReference>
<evidence type="ECO:0000313" key="2">
    <source>
        <dbReference type="EMBL" id="GAA3907156.1"/>
    </source>
</evidence>
<accession>A0ABP7LRC6</accession>
<reference evidence="3" key="1">
    <citation type="journal article" date="2019" name="Int. J. Syst. Evol. Microbiol.">
        <title>The Global Catalogue of Microorganisms (GCM) 10K type strain sequencing project: providing services to taxonomists for standard genome sequencing and annotation.</title>
        <authorList>
            <consortium name="The Broad Institute Genomics Platform"/>
            <consortium name="The Broad Institute Genome Sequencing Center for Infectious Disease"/>
            <person name="Wu L."/>
            <person name="Ma J."/>
        </authorList>
    </citation>
    <scope>NUCLEOTIDE SEQUENCE [LARGE SCALE GENOMIC DNA]</scope>
    <source>
        <strain evidence="3">JCM 16578</strain>
    </source>
</reference>
<feature type="domain" description="Tc1-like transposase DDE" evidence="1">
    <location>
        <begin position="15"/>
        <end position="163"/>
    </location>
</feature>